<organism evidence="4 5">
    <name type="scientific">Rhodalgimonas zhirmunskyi</name>
    <dbReference type="NCBI Taxonomy" id="2964767"/>
    <lineage>
        <taxon>Bacteria</taxon>
        <taxon>Pseudomonadati</taxon>
        <taxon>Pseudomonadota</taxon>
        <taxon>Alphaproteobacteria</taxon>
        <taxon>Rhodobacterales</taxon>
        <taxon>Roseobacteraceae</taxon>
        <taxon>Rhodalgimonas</taxon>
    </lineage>
</organism>
<dbReference type="AlphaFoldDB" id="A0AAJ1X2P9"/>
<dbReference type="SUPFAM" id="SSF55729">
    <property type="entry name" value="Acyl-CoA N-acyltransferases (Nat)"/>
    <property type="match status" value="1"/>
</dbReference>
<feature type="domain" description="N-acetyltransferase" evidence="3">
    <location>
        <begin position="2"/>
        <end position="148"/>
    </location>
</feature>
<evidence type="ECO:0000256" key="1">
    <source>
        <dbReference type="ARBA" id="ARBA00022679"/>
    </source>
</evidence>
<protein>
    <submittedName>
        <fullName evidence="4">GNAT family N-acetyltransferase</fullName>
    </submittedName>
</protein>
<keyword evidence="1" id="KW-0808">Transferase</keyword>
<dbReference type="Proteomes" id="UP001227162">
    <property type="component" value="Unassembled WGS sequence"/>
</dbReference>
<dbReference type="GO" id="GO:0008080">
    <property type="term" value="F:N-acetyltransferase activity"/>
    <property type="evidence" value="ECO:0007669"/>
    <property type="project" value="TreeGrafter"/>
</dbReference>
<gene>
    <name evidence="4" type="ORF">NOI20_00365</name>
</gene>
<dbReference type="InterPro" id="IPR000182">
    <property type="entry name" value="GNAT_dom"/>
</dbReference>
<dbReference type="PROSITE" id="PS51186">
    <property type="entry name" value="GNAT"/>
    <property type="match status" value="1"/>
</dbReference>
<evidence type="ECO:0000259" key="3">
    <source>
        <dbReference type="PROSITE" id="PS51186"/>
    </source>
</evidence>
<dbReference type="Pfam" id="PF00583">
    <property type="entry name" value="Acetyltransf_1"/>
    <property type="match status" value="1"/>
</dbReference>
<keyword evidence="2" id="KW-0012">Acyltransferase</keyword>
<dbReference type="InterPro" id="IPR016181">
    <property type="entry name" value="Acyl_CoA_acyltransferase"/>
</dbReference>
<dbReference type="CDD" id="cd04301">
    <property type="entry name" value="NAT_SF"/>
    <property type="match status" value="1"/>
</dbReference>
<sequence>MSSLTLARLEDIDRLEPLVAAFHTFAGIESTEEGRSKALVPLLEGTPHGVAYLIGPRRAPVGYIVISFGYSLELGGIDGFIDEFYIREKVRGRGMGSEVLLTLLPALSEHGVKALHLEVDRDNERARRLYQRAGFEPREKYHLMTRVA</sequence>
<evidence type="ECO:0000313" key="4">
    <source>
        <dbReference type="EMBL" id="MDQ2092558.1"/>
    </source>
</evidence>
<reference evidence="4" key="2">
    <citation type="submission" date="2023-04" db="EMBL/GenBank/DDBJ databases">
        <title>'Rhodoalgimonas zhirmunskyi' gen. nov., isolated from a red alga.</title>
        <authorList>
            <person name="Nedashkovskaya O.I."/>
            <person name="Otstavnykh N.Y."/>
            <person name="Bystritskaya E.P."/>
            <person name="Balabanova L.A."/>
            <person name="Isaeva M.P."/>
        </authorList>
    </citation>
    <scope>NUCLEOTIDE SEQUENCE</scope>
    <source>
        <strain evidence="4">10Alg 79</strain>
    </source>
</reference>
<dbReference type="PANTHER" id="PTHR10545">
    <property type="entry name" value="DIAMINE N-ACETYLTRANSFERASE"/>
    <property type="match status" value="1"/>
</dbReference>
<evidence type="ECO:0000256" key="2">
    <source>
        <dbReference type="ARBA" id="ARBA00023315"/>
    </source>
</evidence>
<dbReference type="InterPro" id="IPR051016">
    <property type="entry name" value="Diverse_Substrate_AcTransf"/>
</dbReference>
<accession>A0AAJ1X2P9</accession>
<reference evidence="4" key="1">
    <citation type="submission" date="2022-07" db="EMBL/GenBank/DDBJ databases">
        <authorList>
            <person name="Otstavnykh N."/>
            <person name="Isaeva M."/>
            <person name="Bystritskaya E."/>
        </authorList>
    </citation>
    <scope>NUCLEOTIDE SEQUENCE</scope>
    <source>
        <strain evidence="4">10Alg 79</strain>
    </source>
</reference>
<dbReference type="Gene3D" id="3.40.630.30">
    <property type="match status" value="1"/>
</dbReference>
<dbReference type="EMBL" id="JANFFA010000001">
    <property type="protein sequence ID" value="MDQ2092558.1"/>
    <property type="molecule type" value="Genomic_DNA"/>
</dbReference>
<proteinExistence type="predicted"/>
<dbReference type="PANTHER" id="PTHR10545:SF29">
    <property type="entry name" value="GH14572P-RELATED"/>
    <property type="match status" value="1"/>
</dbReference>
<keyword evidence="5" id="KW-1185">Reference proteome</keyword>
<name>A0AAJ1X2P9_9RHOB</name>
<dbReference type="RefSeq" id="WP_317624184.1">
    <property type="nucleotide sequence ID" value="NZ_JANFFA010000001.1"/>
</dbReference>
<comment type="caution">
    <text evidence="4">The sequence shown here is derived from an EMBL/GenBank/DDBJ whole genome shotgun (WGS) entry which is preliminary data.</text>
</comment>
<evidence type="ECO:0000313" key="5">
    <source>
        <dbReference type="Proteomes" id="UP001227162"/>
    </source>
</evidence>